<dbReference type="Proteomes" id="UP000028524">
    <property type="component" value="Unassembled WGS sequence"/>
</dbReference>
<feature type="region of interest" description="Disordered" evidence="6">
    <location>
        <begin position="278"/>
        <end position="307"/>
    </location>
</feature>
<feature type="compositionally biased region" description="Basic and acidic residues" evidence="6">
    <location>
        <begin position="285"/>
        <end position="307"/>
    </location>
</feature>
<feature type="compositionally biased region" description="Basic and acidic residues" evidence="6">
    <location>
        <begin position="24"/>
        <end position="50"/>
    </location>
</feature>
<dbReference type="OMA" id="FSVYWAL"/>
<evidence type="ECO:0000256" key="4">
    <source>
        <dbReference type="ARBA" id="ARBA00022989"/>
    </source>
</evidence>
<evidence type="ECO:0000256" key="6">
    <source>
        <dbReference type="SAM" id="MobiDB-lite"/>
    </source>
</evidence>
<keyword evidence="3" id="KW-0256">Endoplasmic reticulum</keyword>
<evidence type="ECO:0000313" key="8">
    <source>
        <dbReference type="EMBL" id="KFA69757.1"/>
    </source>
</evidence>
<dbReference type="AlphaFoldDB" id="A0A084R0M2"/>
<protein>
    <submittedName>
        <fullName evidence="8">Uncharacterized protein</fullName>
    </submittedName>
</protein>
<keyword evidence="9" id="KW-1185">Reference proteome</keyword>
<keyword evidence="5 7" id="KW-0472">Membrane</keyword>
<keyword evidence="2 7" id="KW-0812">Transmembrane</keyword>
<dbReference type="OrthoDB" id="19981at2759"/>
<name>A0A084R0M2_STAC4</name>
<keyword evidence="4 7" id="KW-1133">Transmembrane helix</keyword>
<sequence>MVLLTMTPAIVAGLDHLRAQQQHPDVEVEKEDGPGERKSKTEDGQQKDLDELPLDEPAPGKPIAHGQIVDLWRQLQAASPESASSSLEKLLQGSTVYIPPPPPKPEPVRLFTHRLSPSTANRSTQSAEYKALMARLRRAEEARAYERMVNPPSRYESFDQRFPHAQAAYAAVNRPSTAADEGDDDVTYDDVHRQVMLIFNFMVSIAGVAGTLWVLARWWSLPARLFLTMGGSLVVGIAEVTVYSVYVWRMGEAKGRQGATKEVKEVVQTWVVGEDEEDNTVLLADNKEGEDGPLRRRNPPSKESDLK</sequence>
<dbReference type="Pfam" id="PF11712">
    <property type="entry name" value="Vma12"/>
    <property type="match status" value="1"/>
</dbReference>
<gene>
    <name evidence="8" type="ORF">S40285_06004</name>
</gene>
<accession>A0A084R0M2</accession>
<dbReference type="GO" id="GO:0070072">
    <property type="term" value="P:vacuolar proton-transporting V-type ATPase complex assembly"/>
    <property type="evidence" value="ECO:0007669"/>
    <property type="project" value="InterPro"/>
</dbReference>
<evidence type="ECO:0000256" key="2">
    <source>
        <dbReference type="ARBA" id="ARBA00022692"/>
    </source>
</evidence>
<feature type="transmembrane region" description="Helical" evidence="7">
    <location>
        <begin position="225"/>
        <end position="248"/>
    </location>
</feature>
<proteinExistence type="predicted"/>
<evidence type="ECO:0000313" key="9">
    <source>
        <dbReference type="Proteomes" id="UP000028524"/>
    </source>
</evidence>
<evidence type="ECO:0000256" key="3">
    <source>
        <dbReference type="ARBA" id="ARBA00022824"/>
    </source>
</evidence>
<comment type="subcellular location">
    <subcellularLocation>
        <location evidence="1">Endoplasmic reticulum membrane</location>
        <topology evidence="1">Multi-pass membrane protein</topology>
    </subcellularLocation>
</comment>
<dbReference type="PANTHER" id="PTHR31394:SF1">
    <property type="entry name" value="TRANSMEMBRANE PROTEIN 199"/>
    <property type="match status" value="1"/>
</dbReference>
<organism evidence="8 9">
    <name type="scientific">Stachybotrys chlorohalonatus (strain IBT 40285)</name>
    <dbReference type="NCBI Taxonomy" id="1283841"/>
    <lineage>
        <taxon>Eukaryota</taxon>
        <taxon>Fungi</taxon>
        <taxon>Dikarya</taxon>
        <taxon>Ascomycota</taxon>
        <taxon>Pezizomycotina</taxon>
        <taxon>Sordariomycetes</taxon>
        <taxon>Hypocreomycetidae</taxon>
        <taxon>Hypocreales</taxon>
        <taxon>Stachybotryaceae</taxon>
        <taxon>Stachybotrys</taxon>
    </lineage>
</organism>
<reference evidence="8 9" key="1">
    <citation type="journal article" date="2014" name="BMC Genomics">
        <title>Comparative genome sequencing reveals chemotype-specific gene clusters in the toxigenic black mold Stachybotrys.</title>
        <authorList>
            <person name="Semeiks J."/>
            <person name="Borek D."/>
            <person name="Otwinowski Z."/>
            <person name="Grishin N.V."/>
        </authorList>
    </citation>
    <scope>NUCLEOTIDE SEQUENCE [LARGE SCALE GENOMIC DNA]</scope>
    <source>
        <strain evidence="8 9">IBT 40285</strain>
    </source>
</reference>
<dbReference type="PANTHER" id="PTHR31394">
    <property type="entry name" value="TRANSMEMBRANE PROTEIN 199"/>
    <property type="match status" value="1"/>
</dbReference>
<dbReference type="InterPro" id="IPR021013">
    <property type="entry name" value="ATPase_Vma12"/>
</dbReference>
<evidence type="ECO:0000256" key="1">
    <source>
        <dbReference type="ARBA" id="ARBA00004477"/>
    </source>
</evidence>
<feature type="region of interest" description="Disordered" evidence="6">
    <location>
        <begin position="16"/>
        <end position="63"/>
    </location>
</feature>
<dbReference type="HOGENOM" id="CLU_048316_0_0_1"/>
<dbReference type="GO" id="GO:0005789">
    <property type="term" value="C:endoplasmic reticulum membrane"/>
    <property type="evidence" value="ECO:0007669"/>
    <property type="project" value="UniProtKB-SubCell"/>
</dbReference>
<feature type="transmembrane region" description="Helical" evidence="7">
    <location>
        <begin position="197"/>
        <end position="219"/>
    </location>
</feature>
<evidence type="ECO:0000256" key="5">
    <source>
        <dbReference type="ARBA" id="ARBA00023136"/>
    </source>
</evidence>
<evidence type="ECO:0000256" key="7">
    <source>
        <dbReference type="SAM" id="Phobius"/>
    </source>
</evidence>
<dbReference type="EMBL" id="KL659360">
    <property type="protein sequence ID" value="KFA69757.1"/>
    <property type="molecule type" value="Genomic_DNA"/>
</dbReference>
<dbReference type="InParanoid" id="A0A084R0M2"/>
<dbReference type="STRING" id="1283841.A0A084R0M2"/>